<evidence type="ECO:0000313" key="2">
    <source>
        <dbReference type="EMBL" id="MEN2793670.1"/>
    </source>
</evidence>
<feature type="domain" description="Right handed beta helix" evidence="1">
    <location>
        <begin position="200"/>
        <end position="309"/>
    </location>
</feature>
<gene>
    <name evidence="2" type="ORF">ABC974_28930</name>
</gene>
<dbReference type="PANTHER" id="PTHR36453">
    <property type="entry name" value="SECRETED PROTEIN-RELATED"/>
    <property type="match status" value="1"/>
</dbReference>
<dbReference type="InterPro" id="IPR039448">
    <property type="entry name" value="Beta_helix"/>
</dbReference>
<accession>A0ABU9YCY4</accession>
<evidence type="ECO:0000313" key="3">
    <source>
        <dbReference type="Proteomes" id="UP001419910"/>
    </source>
</evidence>
<dbReference type="InterPro" id="IPR011050">
    <property type="entry name" value="Pectin_lyase_fold/virulence"/>
</dbReference>
<protein>
    <submittedName>
        <fullName evidence="2">Right-handed parallel beta-helix repeat-containing protein</fullName>
    </submittedName>
</protein>
<dbReference type="PANTHER" id="PTHR36453:SF1">
    <property type="entry name" value="RIGHT HANDED BETA HELIX DOMAIN-CONTAINING PROTEIN"/>
    <property type="match status" value="1"/>
</dbReference>
<sequence>MTIFVAPDGMANASGTQADPISFEKASGMIGARNQAVTLNLLPGLYKLKAPIKIVSRNGQVLIRAFESGTVILDGAGTVAQALYLGGKDISVEGLTIRNFSVNGILIQGGSNISISRNRLSNITSTNWSQAAIHGLTFVRNVMVKGNIIDGADYDGILFDSSATGVLENISIERNTVLHTCRKVKDCGAIHASGRSPNSLGMKITGNIIRDFGGHDGLNKAIYLDDGLSGVVVQANRISGPGSYAFHVNGGADNVIKANEIDLRKIDGLLFYQHLRLNRSAMESNVFTGNRVTRSAPSTRGDVVYSGDTGKIDSSTTKYIHAR</sequence>
<dbReference type="SMART" id="SM00710">
    <property type="entry name" value="PbH1"/>
    <property type="match status" value="6"/>
</dbReference>
<dbReference type="EMBL" id="JBDIME010000066">
    <property type="protein sequence ID" value="MEN2793670.1"/>
    <property type="molecule type" value="Genomic_DNA"/>
</dbReference>
<dbReference type="SUPFAM" id="SSF51126">
    <property type="entry name" value="Pectin lyase-like"/>
    <property type="match status" value="1"/>
</dbReference>
<comment type="caution">
    <text evidence="2">The sequence shown here is derived from an EMBL/GenBank/DDBJ whole genome shotgun (WGS) entry which is preliminary data.</text>
</comment>
<dbReference type="InterPro" id="IPR006626">
    <property type="entry name" value="PbH1"/>
</dbReference>
<evidence type="ECO:0000259" key="1">
    <source>
        <dbReference type="Pfam" id="PF13229"/>
    </source>
</evidence>
<reference evidence="2 3" key="1">
    <citation type="submission" date="2024-05" db="EMBL/GenBank/DDBJ databases">
        <authorList>
            <person name="Liu Q."/>
            <person name="Xin Y.-H."/>
        </authorList>
    </citation>
    <scope>NUCLEOTIDE SEQUENCE [LARGE SCALE GENOMIC DNA]</scope>
    <source>
        <strain evidence="2 3">CGMCC 1.10181</strain>
    </source>
</reference>
<proteinExistence type="predicted"/>
<dbReference type="RefSeq" id="WP_343890435.1">
    <property type="nucleotide sequence ID" value="NZ_BAAAEH010000033.1"/>
</dbReference>
<keyword evidence="3" id="KW-1185">Reference proteome</keyword>
<dbReference type="InterPro" id="IPR012334">
    <property type="entry name" value="Pectin_lyas_fold"/>
</dbReference>
<dbReference type="Proteomes" id="UP001419910">
    <property type="component" value="Unassembled WGS sequence"/>
</dbReference>
<name>A0ABU9YCY4_9SPHN</name>
<feature type="domain" description="Right handed beta helix" evidence="1">
    <location>
        <begin position="86"/>
        <end position="176"/>
    </location>
</feature>
<organism evidence="2 3">
    <name type="scientific">Sphingomonas oligophenolica</name>
    <dbReference type="NCBI Taxonomy" id="301154"/>
    <lineage>
        <taxon>Bacteria</taxon>
        <taxon>Pseudomonadati</taxon>
        <taxon>Pseudomonadota</taxon>
        <taxon>Alphaproteobacteria</taxon>
        <taxon>Sphingomonadales</taxon>
        <taxon>Sphingomonadaceae</taxon>
        <taxon>Sphingomonas</taxon>
    </lineage>
</organism>
<dbReference type="Gene3D" id="2.160.20.10">
    <property type="entry name" value="Single-stranded right-handed beta-helix, Pectin lyase-like"/>
    <property type="match status" value="1"/>
</dbReference>
<dbReference type="Pfam" id="PF13229">
    <property type="entry name" value="Beta_helix"/>
    <property type="match status" value="2"/>
</dbReference>